<dbReference type="EMBL" id="JAEQMG010000048">
    <property type="protein sequence ID" value="MBK6088110.1"/>
    <property type="molecule type" value="Genomic_DNA"/>
</dbReference>
<protein>
    <recommendedName>
        <fullName evidence="6">Exodeoxyribonuclease 7 small subunit</fullName>
        <ecNumber evidence="6">3.1.11.6</ecNumber>
    </recommendedName>
    <alternativeName>
        <fullName evidence="6">Exodeoxyribonuclease VII small subunit</fullName>
        <shortName evidence="6">Exonuclease VII small subunit</shortName>
    </alternativeName>
</protein>
<evidence type="ECO:0000313" key="8">
    <source>
        <dbReference type="Proteomes" id="UP000633365"/>
    </source>
</evidence>
<comment type="function">
    <text evidence="6">Bidirectionally degrades single-stranded DNA into large acid-insoluble oligonucleotides, which are then degraded further into small acid-soluble oligonucleotides.</text>
</comment>
<evidence type="ECO:0000256" key="4">
    <source>
        <dbReference type="ARBA" id="ARBA00022801"/>
    </source>
</evidence>
<dbReference type="EC" id="3.1.11.6" evidence="6"/>
<evidence type="ECO:0000256" key="6">
    <source>
        <dbReference type="HAMAP-Rule" id="MF_00337"/>
    </source>
</evidence>
<gene>
    <name evidence="6 7" type="primary">xseB</name>
    <name evidence="7" type="ORF">JKK62_05495</name>
</gene>
<evidence type="ECO:0000256" key="3">
    <source>
        <dbReference type="ARBA" id="ARBA00022722"/>
    </source>
</evidence>
<comment type="subcellular location">
    <subcellularLocation>
        <location evidence="6">Cytoplasm</location>
    </subcellularLocation>
</comment>
<dbReference type="PANTHER" id="PTHR34137">
    <property type="entry name" value="EXODEOXYRIBONUCLEASE 7 SMALL SUBUNIT"/>
    <property type="match status" value="1"/>
</dbReference>
<dbReference type="GO" id="GO:0006308">
    <property type="term" value="P:DNA catabolic process"/>
    <property type="evidence" value="ECO:0007669"/>
    <property type="project" value="UniProtKB-UniRule"/>
</dbReference>
<keyword evidence="3 6" id="KW-0540">Nuclease</keyword>
<name>A0A934TZ62_9FIRM</name>
<dbReference type="GO" id="GO:0005829">
    <property type="term" value="C:cytosol"/>
    <property type="evidence" value="ECO:0007669"/>
    <property type="project" value="TreeGrafter"/>
</dbReference>
<evidence type="ECO:0000256" key="1">
    <source>
        <dbReference type="ARBA" id="ARBA00009998"/>
    </source>
</evidence>
<keyword evidence="5 6" id="KW-0269">Exonuclease</keyword>
<dbReference type="Gene3D" id="1.10.287.1040">
    <property type="entry name" value="Exonuclease VII, small subunit"/>
    <property type="match status" value="1"/>
</dbReference>
<keyword evidence="4 6" id="KW-0378">Hydrolase</keyword>
<dbReference type="SUPFAM" id="SSF116842">
    <property type="entry name" value="XseB-like"/>
    <property type="match status" value="1"/>
</dbReference>
<dbReference type="GO" id="GO:0009318">
    <property type="term" value="C:exodeoxyribonuclease VII complex"/>
    <property type="evidence" value="ECO:0007669"/>
    <property type="project" value="UniProtKB-UniRule"/>
</dbReference>
<evidence type="ECO:0000256" key="5">
    <source>
        <dbReference type="ARBA" id="ARBA00022839"/>
    </source>
</evidence>
<accession>A0A934TZ62</accession>
<dbReference type="Pfam" id="PF02609">
    <property type="entry name" value="Exonuc_VII_S"/>
    <property type="match status" value="1"/>
</dbReference>
<comment type="caution">
    <text evidence="7">The sequence shown here is derived from an EMBL/GenBank/DDBJ whole genome shotgun (WGS) entry which is preliminary data.</text>
</comment>
<reference evidence="7" key="1">
    <citation type="submission" date="2021-01" db="EMBL/GenBank/DDBJ databases">
        <title>Genome public.</title>
        <authorList>
            <person name="Liu C."/>
            <person name="Sun Q."/>
        </authorList>
    </citation>
    <scope>NUCLEOTIDE SEQUENCE</scope>
    <source>
        <strain evidence="7">M6</strain>
    </source>
</reference>
<dbReference type="InterPro" id="IPR003761">
    <property type="entry name" value="Exonuc_VII_S"/>
</dbReference>
<dbReference type="GO" id="GO:0008855">
    <property type="term" value="F:exodeoxyribonuclease VII activity"/>
    <property type="evidence" value="ECO:0007669"/>
    <property type="project" value="UniProtKB-UniRule"/>
</dbReference>
<dbReference type="RefSeq" id="WP_186832888.1">
    <property type="nucleotide sequence ID" value="NZ_JAEQMG010000048.1"/>
</dbReference>
<organism evidence="7 8">
    <name type="scientific">Ruminococcus difficilis</name>
    <dbReference type="NCBI Taxonomy" id="2763069"/>
    <lineage>
        <taxon>Bacteria</taxon>
        <taxon>Bacillati</taxon>
        <taxon>Bacillota</taxon>
        <taxon>Clostridia</taxon>
        <taxon>Eubacteriales</taxon>
        <taxon>Oscillospiraceae</taxon>
        <taxon>Ruminococcus</taxon>
    </lineage>
</organism>
<sequence>MKELNDKMDFEEAYTALREVVAQLEDPKNKIEDNIALYEKACRLVLFCRRKLDEAKMQITDINERIAQLKDSGDKIFEEEA</sequence>
<keyword evidence="8" id="KW-1185">Reference proteome</keyword>
<keyword evidence="2 6" id="KW-0963">Cytoplasm</keyword>
<comment type="subunit">
    <text evidence="6">Heterooligomer composed of large and small subunits.</text>
</comment>
<evidence type="ECO:0000256" key="2">
    <source>
        <dbReference type="ARBA" id="ARBA00022490"/>
    </source>
</evidence>
<dbReference type="NCBIfam" id="TIGR01280">
    <property type="entry name" value="xseB"/>
    <property type="match status" value="1"/>
</dbReference>
<comment type="catalytic activity">
    <reaction evidence="6">
        <text>Exonucleolytic cleavage in either 5'- to 3'- or 3'- to 5'-direction to yield nucleoside 5'-phosphates.</text>
        <dbReference type="EC" id="3.1.11.6"/>
    </reaction>
</comment>
<proteinExistence type="inferred from homology"/>
<dbReference type="Proteomes" id="UP000633365">
    <property type="component" value="Unassembled WGS sequence"/>
</dbReference>
<dbReference type="InterPro" id="IPR037004">
    <property type="entry name" value="Exonuc_VII_ssu_sf"/>
</dbReference>
<comment type="similarity">
    <text evidence="1 6">Belongs to the XseB family.</text>
</comment>
<dbReference type="AlphaFoldDB" id="A0A934TZ62"/>
<dbReference type="HAMAP" id="MF_00337">
    <property type="entry name" value="Exonuc_7_S"/>
    <property type="match status" value="1"/>
</dbReference>
<dbReference type="PANTHER" id="PTHR34137:SF1">
    <property type="entry name" value="EXODEOXYRIBONUCLEASE 7 SMALL SUBUNIT"/>
    <property type="match status" value="1"/>
</dbReference>
<evidence type="ECO:0000313" key="7">
    <source>
        <dbReference type="EMBL" id="MBK6088110.1"/>
    </source>
</evidence>